<feature type="transmembrane region" description="Helical" evidence="1">
    <location>
        <begin position="123"/>
        <end position="143"/>
    </location>
</feature>
<feature type="transmembrane region" description="Helical" evidence="1">
    <location>
        <begin position="325"/>
        <end position="345"/>
    </location>
</feature>
<keyword evidence="1" id="KW-1133">Transmembrane helix</keyword>
<feature type="transmembrane region" description="Helical" evidence="1">
    <location>
        <begin position="238"/>
        <end position="255"/>
    </location>
</feature>
<name>A0A7X6BE60_9SPHN</name>
<comment type="caution">
    <text evidence="3">The sequence shown here is derived from an EMBL/GenBank/DDBJ whole genome shotgun (WGS) entry which is preliminary data.</text>
</comment>
<keyword evidence="1" id="KW-0812">Transmembrane</keyword>
<feature type="transmembrane region" description="Helical" evidence="1">
    <location>
        <begin position="214"/>
        <end position="232"/>
    </location>
</feature>
<dbReference type="Proteomes" id="UP000531251">
    <property type="component" value="Unassembled WGS sequence"/>
</dbReference>
<dbReference type="InterPro" id="IPR050879">
    <property type="entry name" value="Acyltransferase_3"/>
</dbReference>
<feature type="transmembrane region" description="Helical" evidence="1">
    <location>
        <begin position="262"/>
        <end position="284"/>
    </location>
</feature>
<feature type="domain" description="Acyltransferase 3" evidence="2">
    <location>
        <begin position="45"/>
        <end position="372"/>
    </location>
</feature>
<proteinExistence type="predicted"/>
<dbReference type="Pfam" id="PF01757">
    <property type="entry name" value="Acyl_transf_3"/>
    <property type="match status" value="1"/>
</dbReference>
<feature type="transmembrane region" description="Helical" evidence="1">
    <location>
        <begin position="351"/>
        <end position="375"/>
    </location>
</feature>
<dbReference type="GO" id="GO:0016020">
    <property type="term" value="C:membrane"/>
    <property type="evidence" value="ECO:0007669"/>
    <property type="project" value="TreeGrafter"/>
</dbReference>
<dbReference type="PANTHER" id="PTHR23028:SF53">
    <property type="entry name" value="ACYL_TRANSF_3 DOMAIN-CONTAINING PROTEIN"/>
    <property type="match status" value="1"/>
</dbReference>
<keyword evidence="1" id="KW-0472">Membrane</keyword>
<dbReference type="PANTHER" id="PTHR23028">
    <property type="entry name" value="ACETYLTRANSFERASE"/>
    <property type="match status" value="1"/>
</dbReference>
<accession>A0A7X6BE60</accession>
<sequence length="402" mass="43539">MSLPVDAFTLSFLFFYFVSLIAAVLVGGVLRRGGFPVPKGPRFGNIDGLRGFLALSVLSHHFWIWTHVVVYGQPWSAADLPFVNQLGAGAVALFFMITGLVFYPTALKGINHVFWPKVYVGRFFRIVPLVAISFLLISLVIALRTGARPDASYARAALEWISAHREVPIMGYADSGLVNALVLWSLWQEWLFYLLLLPVVALGLQLAKIVRLPSWTVPLLVLAVGAAANVAHVGGKLVTFWPLFAAGMLAYELCARDAIRRWLASPLAAILATLAMIPALTLSHHALTPAFFAFAFFFCCVAAGNGFGGIFSLPGAAVVGEISFGIYLLHGILLNLLFVDATSIVRSLPLAALPLLIPALAMLIVLVTAVTYLLIERPAWRFGKRLGERLRPVASPIPATAP</sequence>
<evidence type="ECO:0000259" key="2">
    <source>
        <dbReference type="Pfam" id="PF01757"/>
    </source>
</evidence>
<protein>
    <submittedName>
        <fullName evidence="3">Peptidoglycan/LPS O-acetylase OafA/YrhL</fullName>
    </submittedName>
</protein>
<feature type="transmembrane region" description="Helical" evidence="1">
    <location>
        <begin position="190"/>
        <end position="207"/>
    </location>
</feature>
<organism evidence="3 4">
    <name type="scientific">Sphingomonas trueperi</name>
    <dbReference type="NCBI Taxonomy" id="53317"/>
    <lineage>
        <taxon>Bacteria</taxon>
        <taxon>Pseudomonadati</taxon>
        <taxon>Pseudomonadota</taxon>
        <taxon>Alphaproteobacteria</taxon>
        <taxon>Sphingomonadales</taxon>
        <taxon>Sphingomonadaceae</taxon>
        <taxon>Sphingomonas</taxon>
    </lineage>
</organism>
<evidence type="ECO:0000256" key="1">
    <source>
        <dbReference type="SAM" id="Phobius"/>
    </source>
</evidence>
<dbReference type="AlphaFoldDB" id="A0A7X6BE60"/>
<dbReference type="GO" id="GO:0016747">
    <property type="term" value="F:acyltransferase activity, transferring groups other than amino-acyl groups"/>
    <property type="evidence" value="ECO:0007669"/>
    <property type="project" value="InterPro"/>
</dbReference>
<feature type="transmembrane region" description="Helical" evidence="1">
    <location>
        <begin position="290"/>
        <end position="313"/>
    </location>
</feature>
<dbReference type="RefSeq" id="WP_164521776.1">
    <property type="nucleotide sequence ID" value="NZ_BAAADY010000032.1"/>
</dbReference>
<evidence type="ECO:0000313" key="4">
    <source>
        <dbReference type="Proteomes" id="UP000531251"/>
    </source>
</evidence>
<feature type="transmembrane region" description="Helical" evidence="1">
    <location>
        <begin position="12"/>
        <end position="30"/>
    </location>
</feature>
<dbReference type="GO" id="GO:0000271">
    <property type="term" value="P:polysaccharide biosynthetic process"/>
    <property type="evidence" value="ECO:0007669"/>
    <property type="project" value="TreeGrafter"/>
</dbReference>
<feature type="transmembrane region" description="Helical" evidence="1">
    <location>
        <begin position="51"/>
        <end position="70"/>
    </location>
</feature>
<keyword evidence="4" id="KW-1185">Reference proteome</keyword>
<dbReference type="EMBL" id="JAATJB010000008">
    <property type="protein sequence ID" value="NJB98447.1"/>
    <property type="molecule type" value="Genomic_DNA"/>
</dbReference>
<reference evidence="3 4" key="1">
    <citation type="submission" date="2020-03" db="EMBL/GenBank/DDBJ databases">
        <title>Genomic Encyclopedia of Type Strains, Phase IV (KMG-IV): sequencing the most valuable type-strain genomes for metagenomic binning, comparative biology and taxonomic classification.</title>
        <authorList>
            <person name="Goeker M."/>
        </authorList>
    </citation>
    <scope>NUCLEOTIDE SEQUENCE [LARGE SCALE GENOMIC DNA]</scope>
    <source>
        <strain evidence="3 4">DSM 7225</strain>
    </source>
</reference>
<gene>
    <name evidence="3" type="ORF">GGR89_002779</name>
</gene>
<feature type="transmembrane region" description="Helical" evidence="1">
    <location>
        <begin position="82"/>
        <end position="103"/>
    </location>
</feature>
<dbReference type="InterPro" id="IPR002656">
    <property type="entry name" value="Acyl_transf_3_dom"/>
</dbReference>
<evidence type="ECO:0000313" key="3">
    <source>
        <dbReference type="EMBL" id="NJB98447.1"/>
    </source>
</evidence>